<dbReference type="InterPro" id="IPR009000">
    <property type="entry name" value="Transl_B-barrel_sf"/>
</dbReference>
<dbReference type="FunFam" id="3.30.1550.10:FF:000010">
    <property type="entry name" value="Ribosomal protein"/>
    <property type="match status" value="1"/>
</dbReference>
<dbReference type="EnsemblMetazoa" id="PPA24004.1">
    <property type="protein sequence ID" value="PPA24004.1"/>
    <property type="gene ID" value="WBGene00113558"/>
</dbReference>
<dbReference type="PROSITE" id="PS00474">
    <property type="entry name" value="RIBOSOMAL_L3"/>
    <property type="match status" value="1"/>
</dbReference>
<feature type="domain" description="Ctg-1-like C-terminal" evidence="9">
    <location>
        <begin position="359"/>
        <end position="473"/>
    </location>
</feature>
<dbReference type="Gene3D" id="3.40.525.10">
    <property type="entry name" value="CRAL-TRIO lipid binding domain"/>
    <property type="match status" value="1"/>
</dbReference>
<feature type="region of interest" description="Disordered" evidence="6">
    <location>
        <begin position="560"/>
        <end position="636"/>
    </location>
</feature>
<keyword evidence="11" id="KW-1185">Reference proteome</keyword>
<dbReference type="Pfam" id="PF00297">
    <property type="entry name" value="Ribosomal_L3"/>
    <property type="match status" value="2"/>
</dbReference>
<dbReference type="Gene3D" id="1.10.10.250">
    <property type="entry name" value="Ribosomal protein L11, C-terminal domain"/>
    <property type="match status" value="1"/>
</dbReference>
<dbReference type="GO" id="GO:0005840">
    <property type="term" value="C:ribosome"/>
    <property type="evidence" value="ECO:0007669"/>
    <property type="project" value="UniProtKB-KW"/>
</dbReference>
<evidence type="ECO:0000313" key="10">
    <source>
        <dbReference type="EnsemblMetazoa" id="PPA24004.1"/>
    </source>
</evidence>
<dbReference type="FunFam" id="2.40.30.10:FF:000094">
    <property type="entry name" value="Ribosomal protein"/>
    <property type="match status" value="1"/>
</dbReference>
<feature type="domain" description="Large ribosomal subunit protein uL11 N-terminal" evidence="8">
    <location>
        <begin position="65"/>
        <end position="106"/>
    </location>
</feature>
<dbReference type="SUPFAM" id="SSF46906">
    <property type="entry name" value="Ribosomal protein L11, C-terminal domain"/>
    <property type="match status" value="1"/>
</dbReference>
<dbReference type="InterPro" id="IPR019926">
    <property type="entry name" value="Ribosomal_uL3_CS"/>
</dbReference>
<dbReference type="GO" id="GO:1990904">
    <property type="term" value="C:ribonucleoprotein complex"/>
    <property type="evidence" value="ECO:0007669"/>
    <property type="project" value="UniProtKB-KW"/>
</dbReference>
<evidence type="ECO:0000256" key="6">
    <source>
        <dbReference type="SAM" id="MobiDB-lite"/>
    </source>
</evidence>
<dbReference type="GO" id="GO:0003735">
    <property type="term" value="F:structural constituent of ribosome"/>
    <property type="evidence" value="ECO:0007669"/>
    <property type="project" value="InterPro"/>
</dbReference>
<dbReference type="FunFam" id="4.10.960.10:FF:000005">
    <property type="entry name" value="60S ribosomal protein L3"/>
    <property type="match status" value="1"/>
</dbReference>
<dbReference type="Gene3D" id="3.30.1550.10">
    <property type="entry name" value="Ribosomal protein L11/L12, N-terminal domain"/>
    <property type="match status" value="1"/>
</dbReference>
<name>A0A2A6C646_PRIPA</name>
<dbReference type="InterPro" id="IPR001251">
    <property type="entry name" value="CRAL-TRIO_dom"/>
</dbReference>
<comment type="similarity">
    <text evidence="2">Belongs to the universal ribosomal protein uL11 family.</text>
</comment>
<dbReference type="SUPFAM" id="SSF54747">
    <property type="entry name" value="Ribosomal L11/L12e N-terminal domain"/>
    <property type="match status" value="1"/>
</dbReference>
<dbReference type="SMART" id="SM00649">
    <property type="entry name" value="RL11"/>
    <property type="match status" value="1"/>
</dbReference>
<evidence type="ECO:0000259" key="9">
    <source>
        <dbReference type="Pfam" id="PF25883"/>
    </source>
</evidence>
<comment type="similarity">
    <text evidence="1 5">Belongs to the universal ribosomal protein uL3 family.</text>
</comment>
<evidence type="ECO:0000256" key="4">
    <source>
        <dbReference type="ARBA" id="ARBA00023274"/>
    </source>
</evidence>
<feature type="region of interest" description="Disordered" evidence="6">
    <location>
        <begin position="931"/>
        <end position="984"/>
    </location>
</feature>
<evidence type="ECO:0000256" key="5">
    <source>
        <dbReference type="RuleBase" id="RU003905"/>
    </source>
</evidence>
<evidence type="ECO:0000259" key="8">
    <source>
        <dbReference type="Pfam" id="PF03946"/>
    </source>
</evidence>
<dbReference type="FunFam" id="1.10.10.250:FF:000011">
    <property type="entry name" value="Rpl-12"/>
    <property type="match status" value="1"/>
</dbReference>
<evidence type="ECO:0000256" key="1">
    <source>
        <dbReference type="ARBA" id="ARBA00006540"/>
    </source>
</evidence>
<evidence type="ECO:0000259" key="7">
    <source>
        <dbReference type="Pfam" id="PF00650"/>
    </source>
</evidence>
<feature type="compositionally biased region" description="Basic residues" evidence="6">
    <location>
        <begin position="935"/>
        <end position="953"/>
    </location>
</feature>
<feature type="domain" description="CRAL-TRIO" evidence="7">
    <location>
        <begin position="229"/>
        <end position="342"/>
    </location>
</feature>
<dbReference type="InterPro" id="IPR036865">
    <property type="entry name" value="CRAL-TRIO_dom_sf"/>
</dbReference>
<dbReference type="InterPro" id="IPR000597">
    <property type="entry name" value="Ribosomal_uL3"/>
</dbReference>
<dbReference type="InterPro" id="IPR036796">
    <property type="entry name" value="Ribosomal_uL11_N_sf"/>
</dbReference>
<keyword evidence="3 5" id="KW-0689">Ribosomal protein</keyword>
<dbReference type="AlphaFoldDB" id="A0A2A6C646"/>
<dbReference type="InterPro" id="IPR020784">
    <property type="entry name" value="Ribosomal_uL11_N"/>
</dbReference>
<dbReference type="Pfam" id="PF03946">
    <property type="entry name" value="Ribosomal_L11_N"/>
    <property type="match status" value="1"/>
</dbReference>
<dbReference type="InterPro" id="IPR044892">
    <property type="entry name" value="Ribosomal_L3_dom_3_arc_sf"/>
</dbReference>
<feature type="compositionally biased region" description="Basic and acidic residues" evidence="6">
    <location>
        <begin position="590"/>
        <end position="614"/>
    </location>
</feature>
<protein>
    <submittedName>
        <fullName evidence="10">CRAL-TRIO domain containing protein</fullName>
    </submittedName>
</protein>
<dbReference type="Gene3D" id="2.40.30.10">
    <property type="entry name" value="Translation factors"/>
    <property type="match status" value="2"/>
</dbReference>
<dbReference type="FunFam" id="2.40.30.10:FF:000097">
    <property type="entry name" value="Ribosomal protein"/>
    <property type="match status" value="1"/>
</dbReference>
<dbReference type="InterPro" id="IPR036769">
    <property type="entry name" value="Ribosomal_uL11_C_sf"/>
</dbReference>
<dbReference type="Gene3D" id="4.10.960.10">
    <property type="entry name" value="Ribosomal protein L3, domain 3"/>
    <property type="match status" value="1"/>
</dbReference>
<dbReference type="Proteomes" id="UP000005239">
    <property type="component" value="Unassembled WGS sequence"/>
</dbReference>
<organism evidence="10 11">
    <name type="scientific">Pristionchus pacificus</name>
    <name type="common">Parasitic nematode worm</name>
    <dbReference type="NCBI Taxonomy" id="54126"/>
    <lineage>
        <taxon>Eukaryota</taxon>
        <taxon>Metazoa</taxon>
        <taxon>Ecdysozoa</taxon>
        <taxon>Nematoda</taxon>
        <taxon>Chromadorea</taxon>
        <taxon>Rhabditida</taxon>
        <taxon>Rhabditina</taxon>
        <taxon>Diplogasteromorpha</taxon>
        <taxon>Diplogasteroidea</taxon>
        <taxon>Neodiplogasteridae</taxon>
        <taxon>Pristionchus</taxon>
    </lineage>
</organism>
<dbReference type="Pfam" id="PF25883">
    <property type="entry name" value="F28H7_8_C"/>
    <property type="match status" value="1"/>
</dbReference>
<dbReference type="SUPFAM" id="SSF50447">
    <property type="entry name" value="Translation proteins"/>
    <property type="match status" value="1"/>
</dbReference>
<dbReference type="InterPro" id="IPR058960">
    <property type="entry name" value="Ctg-1-like_C"/>
</dbReference>
<proteinExistence type="inferred from homology"/>
<sequence length="998" mass="112629">MPSEDSVVAHLRSLVAADLTPYYDTHFNLLRWIQAFPDDPIEKVAHKLRHHLLFRLPPLRRRPEALAPKVGPLGLSPKKVGDDIAKATGDWKGLKVTCKLTILNRQAKIDEPHRDRKEVKNVKHNGYITFDALLKIARIMRPRSMAHKLEGTVLEILGIAQSIGCTVDDMHPHDLVDKIKDGELEIPADASAWEVDSVLTKKSDDHPFHAHWPIVNVGRSGVIRNCIVLVEQPGHIDYVGIFERFSVAEIVKTKIRDAEATLATMMEMERETGQQSSIIMVVDAEGIDYTSKALIDLVRGPMTTVSGSIVVVNVPSWASAVWSMIVSYMDPAICPSFWCDKTHHSFTNKMERPPRFERFKIEKPAKDKLDKLQLKAGQVHWMEYKLEKGDALSINISGNSSFGFTIVHAEKEQEEDVYGMKALHPLFTSINGPLKIPIEDSLIAPHSGLYKVWFSNERAWWSSLTIQHSIKVSRKSCCQPSVKVDGAVGRVIRLLPPQKGGVARGERAGNGSIDTVSLPYLMLLRILIVLGPAVLANPHWSEQDEQDRINSIIAAEKRQFDEEMKSQSQARYRNEYRAYGGGELPDQEEYDRRYRGGGGREMDRGRERGRERVRTTTTERPSYEALSSSSSESSSRDNWCYFCASPLSLLSSNSRKAVQQFLDIRRTSFTKVLRDHEEGASFVMRGCAEHFGAINEDLLEARQDNSCQRLHDKLDIRECICRERKSCYSGRERSSTSLQSALPTIKGQRPKISYLVVLVPLHDASLDAHVAHLYQRFVRIAERDVQHLLRLRMEEVVCVELLNNNTKCTTAFPLSRKKLVFHADKPGSKVNKKEVVEAVTILETPPMVISGIVGYIDTPNGPRPFKTQKLLKHRNKKAHIMEVQLNGGSIADKVERAKERLEKQVLIDQVFAQDEMVDTIGVTRGKGFKGVTSRWHTKKLPRKTRKGLCKPSRRSPSSSSTHRPSSATDASRPPKRREPPRGRGEGCPATHLFCYFCF</sequence>
<accession>A0A8R1YGL3</accession>
<dbReference type="PANTHER" id="PTHR47159:SF5">
    <property type="entry name" value="CRAL-TRIO DOMAIN-CONTAINING PROTEIN"/>
    <property type="match status" value="1"/>
</dbReference>
<reference evidence="10" key="2">
    <citation type="submission" date="2022-06" db="UniProtKB">
        <authorList>
            <consortium name="EnsemblMetazoa"/>
        </authorList>
    </citation>
    <scope>IDENTIFICATION</scope>
    <source>
        <strain evidence="10">PS312</strain>
    </source>
</reference>
<keyword evidence="4 5" id="KW-0687">Ribonucleoprotein</keyword>
<dbReference type="SUPFAM" id="SSF52087">
    <property type="entry name" value="CRAL/TRIO domain"/>
    <property type="match status" value="1"/>
</dbReference>
<evidence type="ECO:0000313" key="11">
    <source>
        <dbReference type="Proteomes" id="UP000005239"/>
    </source>
</evidence>
<evidence type="ECO:0000256" key="2">
    <source>
        <dbReference type="ARBA" id="ARBA00010537"/>
    </source>
</evidence>
<dbReference type="PANTHER" id="PTHR47159">
    <property type="entry name" value="PROTEIN CBG07705-RELATED"/>
    <property type="match status" value="1"/>
</dbReference>
<dbReference type="Gene3D" id="3.30.1430.10">
    <property type="match status" value="2"/>
</dbReference>
<accession>A0A2A6C646</accession>
<feature type="compositionally biased region" description="Low complexity" evidence="6">
    <location>
        <begin position="954"/>
        <end position="966"/>
    </location>
</feature>
<evidence type="ECO:0000256" key="3">
    <source>
        <dbReference type="ARBA" id="ARBA00022980"/>
    </source>
</evidence>
<gene>
    <name evidence="10" type="primary">WBGene00113558</name>
</gene>
<dbReference type="Pfam" id="PF00650">
    <property type="entry name" value="CRAL_TRIO"/>
    <property type="match status" value="1"/>
</dbReference>
<dbReference type="InterPro" id="IPR053302">
    <property type="entry name" value="CRAL-TRIO_domain"/>
</dbReference>
<dbReference type="Gene3D" id="2.60.120.680">
    <property type="entry name" value="GOLD domain"/>
    <property type="match status" value="1"/>
</dbReference>
<dbReference type="InterPro" id="IPR000911">
    <property type="entry name" value="Ribosomal_uL11"/>
</dbReference>
<dbReference type="FunFam" id="3.30.1430.10:FF:000002">
    <property type="entry name" value="Ribosomal protein L3-like"/>
    <property type="match status" value="1"/>
</dbReference>
<dbReference type="GO" id="GO:0006412">
    <property type="term" value="P:translation"/>
    <property type="evidence" value="ECO:0007669"/>
    <property type="project" value="InterPro"/>
</dbReference>
<reference evidence="11" key="1">
    <citation type="journal article" date="2008" name="Nat. Genet.">
        <title>The Pristionchus pacificus genome provides a unique perspective on nematode lifestyle and parasitism.</title>
        <authorList>
            <person name="Dieterich C."/>
            <person name="Clifton S.W."/>
            <person name="Schuster L.N."/>
            <person name="Chinwalla A."/>
            <person name="Delehaunty K."/>
            <person name="Dinkelacker I."/>
            <person name="Fulton L."/>
            <person name="Fulton R."/>
            <person name="Godfrey J."/>
            <person name="Minx P."/>
            <person name="Mitreva M."/>
            <person name="Roeseler W."/>
            <person name="Tian H."/>
            <person name="Witte H."/>
            <person name="Yang S.P."/>
            <person name="Wilson R.K."/>
            <person name="Sommer R.J."/>
        </authorList>
    </citation>
    <scope>NUCLEOTIDE SEQUENCE [LARGE SCALE GENOMIC DNA]</scope>
    <source>
        <strain evidence="11">PS312</strain>
    </source>
</reference>